<evidence type="ECO:0000313" key="2">
    <source>
        <dbReference type="Proteomes" id="UP000070263"/>
    </source>
</evidence>
<gene>
    <name evidence="1" type="ORF">AKJ51_00045</name>
</gene>
<name>A0A133VMQ7_9EURY</name>
<proteinExistence type="predicted"/>
<dbReference type="EMBL" id="LHYE01000001">
    <property type="protein sequence ID" value="KXB07738.1"/>
    <property type="molecule type" value="Genomic_DNA"/>
</dbReference>
<keyword evidence="2" id="KW-1185">Reference proteome</keyword>
<organism evidence="1 2">
    <name type="scientific">candidate division MSBL1 archaeon SCGC-AAA382A20</name>
    <dbReference type="NCBI Taxonomy" id="1698280"/>
    <lineage>
        <taxon>Archaea</taxon>
        <taxon>Methanobacteriati</taxon>
        <taxon>Methanobacteriota</taxon>
        <taxon>candidate division MSBL1</taxon>
    </lineage>
</organism>
<dbReference type="AlphaFoldDB" id="A0A133VMQ7"/>
<protein>
    <submittedName>
        <fullName evidence="1">Uncharacterized protein</fullName>
    </submittedName>
</protein>
<sequence>MGKLKGIKGESLLLSCSGNIEPYSHDELKVHSDYSKDEIDFRKRDIYKATGRSPNLAICSKVKEVEKK</sequence>
<dbReference type="Proteomes" id="UP000070263">
    <property type="component" value="Unassembled WGS sequence"/>
</dbReference>
<reference evidence="1 2" key="1">
    <citation type="journal article" date="2016" name="Sci. Rep.">
        <title>Metabolic traits of an uncultured archaeal lineage -MSBL1- from brine pools of the Red Sea.</title>
        <authorList>
            <person name="Mwirichia R."/>
            <person name="Alam I."/>
            <person name="Rashid M."/>
            <person name="Vinu M."/>
            <person name="Ba-Alawi W."/>
            <person name="Anthony Kamau A."/>
            <person name="Kamanda Ngugi D."/>
            <person name="Goker M."/>
            <person name="Klenk H.P."/>
            <person name="Bajic V."/>
            <person name="Stingl U."/>
        </authorList>
    </citation>
    <scope>NUCLEOTIDE SEQUENCE [LARGE SCALE GENOMIC DNA]</scope>
    <source>
        <strain evidence="1">SCGC-AAA382A20</strain>
    </source>
</reference>
<evidence type="ECO:0000313" key="1">
    <source>
        <dbReference type="EMBL" id="KXB07738.1"/>
    </source>
</evidence>
<comment type="caution">
    <text evidence="1">The sequence shown here is derived from an EMBL/GenBank/DDBJ whole genome shotgun (WGS) entry which is preliminary data.</text>
</comment>
<accession>A0A133VMQ7</accession>